<dbReference type="EMBL" id="ML995868">
    <property type="protein sequence ID" value="KAF2766654.1"/>
    <property type="molecule type" value="Genomic_DNA"/>
</dbReference>
<evidence type="ECO:0000313" key="1">
    <source>
        <dbReference type="EMBL" id="KAF2766654.1"/>
    </source>
</evidence>
<sequence length="164" mass="18532">MQSPCSHRHTDSTAALLLSHANWQTEAHVRDPRYRVRQTKSVEGLQHHGRHFIYHDTKQDLFCSTLHAGWQHIRSVGSIWVRVCPVIAVVGVNARDARCPSHHILHAFNQPHEDKLEIYWSPSVAAYISTLPCMLGRIQTHFILTSSPLGRASSCDRVELGGMV</sequence>
<gene>
    <name evidence="1" type="ORF">EJ03DRAFT_175134</name>
</gene>
<dbReference type="Proteomes" id="UP000799436">
    <property type="component" value="Unassembled WGS sequence"/>
</dbReference>
<dbReference type="AlphaFoldDB" id="A0A6G1L340"/>
<organism evidence="1 2">
    <name type="scientific">Teratosphaeria nubilosa</name>
    <dbReference type="NCBI Taxonomy" id="161662"/>
    <lineage>
        <taxon>Eukaryota</taxon>
        <taxon>Fungi</taxon>
        <taxon>Dikarya</taxon>
        <taxon>Ascomycota</taxon>
        <taxon>Pezizomycotina</taxon>
        <taxon>Dothideomycetes</taxon>
        <taxon>Dothideomycetidae</taxon>
        <taxon>Mycosphaerellales</taxon>
        <taxon>Teratosphaeriaceae</taxon>
        <taxon>Teratosphaeria</taxon>
    </lineage>
</organism>
<name>A0A6G1L340_9PEZI</name>
<evidence type="ECO:0000313" key="2">
    <source>
        <dbReference type="Proteomes" id="UP000799436"/>
    </source>
</evidence>
<keyword evidence="2" id="KW-1185">Reference proteome</keyword>
<reference evidence="1" key="1">
    <citation type="journal article" date="2020" name="Stud. Mycol.">
        <title>101 Dothideomycetes genomes: a test case for predicting lifestyles and emergence of pathogens.</title>
        <authorList>
            <person name="Haridas S."/>
            <person name="Albert R."/>
            <person name="Binder M."/>
            <person name="Bloem J."/>
            <person name="Labutti K."/>
            <person name="Salamov A."/>
            <person name="Andreopoulos B."/>
            <person name="Baker S."/>
            <person name="Barry K."/>
            <person name="Bills G."/>
            <person name="Bluhm B."/>
            <person name="Cannon C."/>
            <person name="Castanera R."/>
            <person name="Culley D."/>
            <person name="Daum C."/>
            <person name="Ezra D."/>
            <person name="Gonzalez J."/>
            <person name="Henrissat B."/>
            <person name="Kuo A."/>
            <person name="Liang C."/>
            <person name="Lipzen A."/>
            <person name="Lutzoni F."/>
            <person name="Magnuson J."/>
            <person name="Mondo S."/>
            <person name="Nolan M."/>
            <person name="Ohm R."/>
            <person name="Pangilinan J."/>
            <person name="Park H.-J."/>
            <person name="Ramirez L."/>
            <person name="Alfaro M."/>
            <person name="Sun H."/>
            <person name="Tritt A."/>
            <person name="Yoshinaga Y."/>
            <person name="Zwiers L.-H."/>
            <person name="Turgeon B."/>
            <person name="Goodwin S."/>
            <person name="Spatafora J."/>
            <person name="Crous P."/>
            <person name="Grigoriev I."/>
        </authorList>
    </citation>
    <scope>NUCLEOTIDE SEQUENCE</scope>
    <source>
        <strain evidence="1">CBS 116005</strain>
    </source>
</reference>
<accession>A0A6G1L340</accession>
<proteinExistence type="predicted"/>
<protein>
    <submittedName>
        <fullName evidence="1">Uncharacterized protein</fullName>
    </submittedName>
</protein>